<dbReference type="Pfam" id="PF10397">
    <property type="entry name" value="ADSL_C"/>
    <property type="match status" value="1"/>
</dbReference>
<evidence type="ECO:0000256" key="12">
    <source>
        <dbReference type="RuleBase" id="RU361172"/>
    </source>
</evidence>
<evidence type="ECO:0000256" key="2">
    <source>
        <dbReference type="ARBA" id="ARBA00004706"/>
    </source>
</evidence>
<dbReference type="SMART" id="SM00998">
    <property type="entry name" value="ADSL_C"/>
    <property type="match status" value="1"/>
</dbReference>
<name>A0A0N0RU56_ESCWE</name>
<sequence length="518" mass="57790">MAASHADLEAQIQGLQLQLEQAKAKANAVANAGPSPYDTYQTSLTGRYCSPEMAKLFSQRSRHSVWRRLWLLLAESEKELGIETITAEALEQMKAHLEVSDSDFEIARVEEKKRRHDVMAHVHAFGAVAPAAAGIIHYGATSCFVTDNAELILMRDAMDILLPKLAKVISNLAKFAVEWKATPTLAYTHLQPAQLITVGKRAAQWAQDLLLDLEIIEHVRDGLKFRGAQGTTGTQASFLEIFEGDAAKCDRLNKLLCKKAGFPACYDVSTQTYTRKVDLIVSNAISGLGATAQKIAGDIRHLAAWKEIEEPFEKDQIGSSAMAYKRNPMRSERICSLCRELRSKPANFSDTLADQLMERTLDDSAIRRIDIPEMFLLADAILLSMDNVTSGLVVYPNRIDYRVQEELPFMITETIIMRLVAKGESRQEAHEQIRVLSHQASAVVKNEGRPNDLIARIKATDFFRPIWDELDDMMRSELYVGRSVQIVERFCGEGGVLDGRLAAYRSYIDKTATAELSV</sequence>
<dbReference type="UniPathway" id="UPA00074">
    <property type="reaction ID" value="UER00132"/>
</dbReference>
<dbReference type="Proteomes" id="UP000053831">
    <property type="component" value="Unassembled WGS sequence"/>
</dbReference>
<comment type="caution">
    <text evidence="15">The sequence shown here is derived from an EMBL/GenBank/DDBJ whole genome shotgun (WGS) entry which is preliminary data.</text>
</comment>
<evidence type="ECO:0000256" key="13">
    <source>
        <dbReference type="SAM" id="Coils"/>
    </source>
</evidence>
<gene>
    <name evidence="15" type="ORF">ESCO_001705</name>
</gene>
<comment type="pathway">
    <text evidence="2 12">Purine metabolism; IMP biosynthesis via de novo pathway; 5-amino-1-(5-phospho-D-ribosyl)imidazole-4-carboxamide from 5-amino-1-(5-phospho-D-ribosyl)imidazole-4-carboxylate: step 2/2.</text>
</comment>
<dbReference type="InterPro" id="IPR000362">
    <property type="entry name" value="Fumarate_lyase_fam"/>
</dbReference>
<dbReference type="EMBL" id="LGSR01000006">
    <property type="protein sequence ID" value="KOS22579.1"/>
    <property type="molecule type" value="Genomic_DNA"/>
</dbReference>
<dbReference type="PANTHER" id="PTHR43172">
    <property type="entry name" value="ADENYLOSUCCINATE LYASE"/>
    <property type="match status" value="1"/>
</dbReference>
<dbReference type="InterPro" id="IPR022761">
    <property type="entry name" value="Fumarate_lyase_N"/>
</dbReference>
<dbReference type="InterPro" id="IPR020557">
    <property type="entry name" value="Fumarate_lyase_CS"/>
</dbReference>
<dbReference type="Gene3D" id="1.10.275.60">
    <property type="match status" value="1"/>
</dbReference>
<dbReference type="Gene3D" id="1.20.200.10">
    <property type="entry name" value="Fumarase/aspartase (Central domain)"/>
    <property type="match status" value="1"/>
</dbReference>
<dbReference type="GO" id="GO:0070626">
    <property type="term" value="F:(S)-2-(5-amino-1-(5-phospho-D-ribosyl)imidazole-4-carboxamido) succinate lyase (fumarate-forming) activity"/>
    <property type="evidence" value="ECO:0007669"/>
    <property type="project" value="TreeGrafter"/>
</dbReference>
<comment type="catalytic activity">
    <reaction evidence="11 12">
        <text>N(6)-(1,2-dicarboxyethyl)-AMP = fumarate + AMP</text>
        <dbReference type="Rhea" id="RHEA:16853"/>
        <dbReference type="ChEBI" id="CHEBI:29806"/>
        <dbReference type="ChEBI" id="CHEBI:57567"/>
        <dbReference type="ChEBI" id="CHEBI:456215"/>
        <dbReference type="EC" id="4.3.2.2"/>
    </reaction>
</comment>
<dbReference type="Gene3D" id="1.10.40.30">
    <property type="entry name" value="Fumarase/aspartase (C-terminal domain)"/>
    <property type="match status" value="1"/>
</dbReference>
<dbReference type="GO" id="GO:0004018">
    <property type="term" value="F:N6-(1,2-dicarboxyethyl)AMP AMP-lyase (fumarate-forming) activity"/>
    <property type="evidence" value="ECO:0007669"/>
    <property type="project" value="InterPro"/>
</dbReference>
<dbReference type="GO" id="GO:0005829">
    <property type="term" value="C:cytosol"/>
    <property type="evidence" value="ECO:0007669"/>
    <property type="project" value="TreeGrafter"/>
</dbReference>
<reference evidence="15 16" key="1">
    <citation type="submission" date="2015-07" db="EMBL/GenBank/DDBJ databases">
        <title>The genome of the fungus Escovopsis weberi, a specialized disease agent of ant agriculture.</title>
        <authorList>
            <person name="de Man T.J."/>
            <person name="Stajich J.E."/>
            <person name="Kubicek C.P."/>
            <person name="Chenthamara K."/>
            <person name="Atanasova L."/>
            <person name="Druzhinina I.S."/>
            <person name="Birnbaum S."/>
            <person name="Barribeau S.M."/>
            <person name="Teiling C."/>
            <person name="Suen G."/>
            <person name="Currie C."/>
            <person name="Gerardo N.M."/>
        </authorList>
    </citation>
    <scope>NUCLEOTIDE SEQUENCE [LARGE SCALE GENOMIC DNA]</scope>
</reference>
<evidence type="ECO:0000256" key="9">
    <source>
        <dbReference type="ARBA" id="ARBA00023239"/>
    </source>
</evidence>
<dbReference type="NCBIfam" id="TIGR00928">
    <property type="entry name" value="purB"/>
    <property type="match status" value="1"/>
</dbReference>
<comment type="similarity">
    <text evidence="4 12">Belongs to the lyase 1 family. Adenylosuccinate lyase subfamily.</text>
</comment>
<evidence type="ECO:0000256" key="5">
    <source>
        <dbReference type="ARBA" id="ARBA00011668"/>
    </source>
</evidence>
<comment type="catalytic activity">
    <reaction evidence="1 12">
        <text>(2S)-2-[5-amino-1-(5-phospho-beta-D-ribosyl)imidazole-4-carboxamido]succinate = 5-amino-1-(5-phospho-beta-D-ribosyl)imidazole-4-carboxamide + fumarate</text>
        <dbReference type="Rhea" id="RHEA:23920"/>
        <dbReference type="ChEBI" id="CHEBI:29806"/>
        <dbReference type="ChEBI" id="CHEBI:58443"/>
        <dbReference type="ChEBI" id="CHEBI:58475"/>
        <dbReference type="EC" id="4.3.2.2"/>
    </reaction>
</comment>
<evidence type="ECO:0000256" key="7">
    <source>
        <dbReference type="ARBA" id="ARBA00017058"/>
    </source>
</evidence>
<evidence type="ECO:0000256" key="8">
    <source>
        <dbReference type="ARBA" id="ARBA00022755"/>
    </source>
</evidence>
<dbReference type="FunFam" id="1.10.40.30:FF:000005">
    <property type="entry name" value="Adenylosuccinate lyase"/>
    <property type="match status" value="1"/>
</dbReference>
<accession>A0A0N0RU56</accession>
<proteinExistence type="inferred from homology"/>
<evidence type="ECO:0000259" key="14">
    <source>
        <dbReference type="SMART" id="SM00998"/>
    </source>
</evidence>
<dbReference type="SUPFAM" id="SSF48557">
    <property type="entry name" value="L-aspartase-like"/>
    <property type="match status" value="1"/>
</dbReference>
<keyword evidence="8 12" id="KW-0658">Purine biosynthesis</keyword>
<dbReference type="PANTHER" id="PTHR43172:SF1">
    <property type="entry name" value="ADENYLOSUCCINATE LYASE"/>
    <property type="match status" value="1"/>
</dbReference>
<dbReference type="EC" id="4.3.2.2" evidence="6 12"/>
<evidence type="ECO:0000313" key="16">
    <source>
        <dbReference type="Proteomes" id="UP000053831"/>
    </source>
</evidence>
<organism evidence="15 16">
    <name type="scientific">Escovopsis weberi</name>
    <dbReference type="NCBI Taxonomy" id="150374"/>
    <lineage>
        <taxon>Eukaryota</taxon>
        <taxon>Fungi</taxon>
        <taxon>Dikarya</taxon>
        <taxon>Ascomycota</taxon>
        <taxon>Pezizomycotina</taxon>
        <taxon>Sordariomycetes</taxon>
        <taxon>Hypocreomycetidae</taxon>
        <taxon>Hypocreales</taxon>
        <taxon>Hypocreaceae</taxon>
        <taxon>Escovopsis</taxon>
    </lineage>
</organism>
<keyword evidence="9 12" id="KW-0456">Lyase</keyword>
<dbReference type="OrthoDB" id="406045at2759"/>
<evidence type="ECO:0000256" key="3">
    <source>
        <dbReference type="ARBA" id="ARBA00004734"/>
    </source>
</evidence>
<evidence type="ECO:0000256" key="4">
    <source>
        <dbReference type="ARBA" id="ARBA00008273"/>
    </source>
</evidence>
<keyword evidence="13" id="KW-0175">Coiled coil</keyword>
<dbReference type="STRING" id="150374.A0A0N0RU56"/>
<dbReference type="PROSITE" id="PS00163">
    <property type="entry name" value="FUMARATE_LYASES"/>
    <property type="match status" value="1"/>
</dbReference>
<dbReference type="GO" id="GO:0006189">
    <property type="term" value="P:'de novo' IMP biosynthetic process"/>
    <property type="evidence" value="ECO:0007669"/>
    <property type="project" value="UniProtKB-UniPathway"/>
</dbReference>
<dbReference type="UniPathway" id="UPA00075">
    <property type="reaction ID" value="UER00336"/>
</dbReference>
<feature type="domain" description="Adenylosuccinate lyase C-terminal" evidence="14">
    <location>
        <begin position="407"/>
        <end position="491"/>
    </location>
</feature>
<dbReference type="InterPro" id="IPR004769">
    <property type="entry name" value="Pur_lyase"/>
</dbReference>
<dbReference type="PRINTS" id="PR00149">
    <property type="entry name" value="FUMRATELYASE"/>
</dbReference>
<comment type="subunit">
    <text evidence="5">Homotetramer. Residues from neighboring subunits contribute catalytic and substrate-binding residues to each active site.</text>
</comment>
<dbReference type="CDD" id="cd03302">
    <property type="entry name" value="Adenylsuccinate_lyase_2"/>
    <property type="match status" value="1"/>
</dbReference>
<evidence type="ECO:0000256" key="1">
    <source>
        <dbReference type="ARBA" id="ARBA00000598"/>
    </source>
</evidence>
<dbReference type="AlphaFoldDB" id="A0A0N0RU56"/>
<protein>
    <recommendedName>
        <fullName evidence="7 12">Adenylosuccinate lyase</fullName>
        <shortName evidence="12">ASL</shortName>
        <ecNumber evidence="6 12">4.3.2.2</ecNumber>
    </recommendedName>
    <alternativeName>
        <fullName evidence="10 12">Adenylosuccinase</fullName>
    </alternativeName>
</protein>
<evidence type="ECO:0000256" key="11">
    <source>
        <dbReference type="ARBA" id="ARBA00047513"/>
    </source>
</evidence>
<feature type="coiled-coil region" evidence="13">
    <location>
        <begin position="5"/>
        <end position="32"/>
    </location>
</feature>
<evidence type="ECO:0000313" key="15">
    <source>
        <dbReference type="EMBL" id="KOS22579.1"/>
    </source>
</evidence>
<dbReference type="Pfam" id="PF00206">
    <property type="entry name" value="Lyase_1"/>
    <property type="match status" value="1"/>
</dbReference>
<evidence type="ECO:0000256" key="6">
    <source>
        <dbReference type="ARBA" id="ARBA00012339"/>
    </source>
</evidence>
<keyword evidence="16" id="KW-1185">Reference proteome</keyword>
<dbReference type="InterPro" id="IPR019468">
    <property type="entry name" value="AdenyloSucc_lyase_C"/>
</dbReference>
<comment type="pathway">
    <text evidence="3 12">Purine metabolism; AMP biosynthesis via de novo pathway; AMP from IMP: step 2/2.</text>
</comment>
<dbReference type="InterPro" id="IPR008948">
    <property type="entry name" value="L-Aspartase-like"/>
</dbReference>
<evidence type="ECO:0000256" key="10">
    <source>
        <dbReference type="ARBA" id="ARBA00030717"/>
    </source>
</evidence>
<dbReference type="GO" id="GO:0044208">
    <property type="term" value="P:'de novo' AMP biosynthetic process"/>
    <property type="evidence" value="ECO:0007669"/>
    <property type="project" value="UniProtKB-UniPathway"/>
</dbReference>